<feature type="non-terminal residue" evidence="3">
    <location>
        <position position="1"/>
    </location>
</feature>
<dbReference type="SUPFAM" id="SSF46565">
    <property type="entry name" value="Chaperone J-domain"/>
    <property type="match status" value="1"/>
</dbReference>
<feature type="compositionally biased region" description="Polar residues" evidence="1">
    <location>
        <begin position="1"/>
        <end position="10"/>
    </location>
</feature>
<gene>
    <name evidence="3" type="ORF">FMEXI_13553</name>
</gene>
<dbReference type="CDD" id="cd06257">
    <property type="entry name" value="DnaJ"/>
    <property type="match status" value="1"/>
</dbReference>
<dbReference type="EMBL" id="JAAOAM010000476">
    <property type="protein sequence ID" value="KAF5530437.1"/>
    <property type="molecule type" value="Genomic_DNA"/>
</dbReference>
<feature type="region of interest" description="Disordered" evidence="1">
    <location>
        <begin position="1"/>
        <end position="28"/>
    </location>
</feature>
<reference evidence="3 4" key="1">
    <citation type="submission" date="2020-05" db="EMBL/GenBank/DDBJ databases">
        <title>Identification and distribution of gene clusters putatively required for synthesis of sphingolipid metabolism inhibitors in phylogenetically diverse species of the filamentous fungus Fusarium.</title>
        <authorList>
            <person name="Kim H.-S."/>
            <person name="Busman M."/>
            <person name="Brown D.W."/>
            <person name="Divon H."/>
            <person name="Uhlig S."/>
            <person name="Proctor R.H."/>
        </authorList>
    </citation>
    <scope>NUCLEOTIDE SEQUENCE [LARGE SCALE GENOMIC DNA]</scope>
    <source>
        <strain evidence="3 4">NRRL 53147</strain>
    </source>
</reference>
<dbReference type="AlphaFoldDB" id="A0A8H5MJR4"/>
<protein>
    <recommendedName>
        <fullName evidence="2">J domain-containing protein</fullName>
    </recommendedName>
</protein>
<feature type="domain" description="J" evidence="2">
    <location>
        <begin position="160"/>
        <end position="216"/>
    </location>
</feature>
<dbReference type="PROSITE" id="PS50076">
    <property type="entry name" value="DNAJ_2"/>
    <property type="match status" value="1"/>
</dbReference>
<dbReference type="Proteomes" id="UP000522262">
    <property type="component" value="Unassembled WGS sequence"/>
</dbReference>
<evidence type="ECO:0000256" key="1">
    <source>
        <dbReference type="SAM" id="MobiDB-lite"/>
    </source>
</evidence>
<dbReference type="InterPro" id="IPR001623">
    <property type="entry name" value="DnaJ_domain"/>
</dbReference>
<evidence type="ECO:0000313" key="3">
    <source>
        <dbReference type="EMBL" id="KAF5530437.1"/>
    </source>
</evidence>
<dbReference type="InterPro" id="IPR036869">
    <property type="entry name" value="J_dom_sf"/>
</dbReference>
<evidence type="ECO:0000259" key="2">
    <source>
        <dbReference type="PROSITE" id="PS50076"/>
    </source>
</evidence>
<proteinExistence type="predicted"/>
<keyword evidence="4" id="KW-1185">Reference proteome</keyword>
<sequence>MASSSPTLTGYKSPAVEEDTEKQSRERKAALSSIPYGSLLLVLNDANLEDAIIAARPKIVDSWLKDELSSAKREDFESYREKLSSVKQIEKISHEVCNEWKRGKRKTSAEIANKISEHQEVIEFFVEYALDQCMLNIESSRREAREEIERILSVQQQHGNEYEILGIDKRLTRSQLRQRRREILSAVHPDKNKDAEAKNCAQAVNDAIDTLLEQNKTFYEPPVGYPQGSEAHK</sequence>
<dbReference type="SMART" id="SM00271">
    <property type="entry name" value="DnaJ"/>
    <property type="match status" value="1"/>
</dbReference>
<evidence type="ECO:0000313" key="4">
    <source>
        <dbReference type="Proteomes" id="UP000522262"/>
    </source>
</evidence>
<organism evidence="3 4">
    <name type="scientific">Fusarium mexicanum</name>
    <dbReference type="NCBI Taxonomy" id="751941"/>
    <lineage>
        <taxon>Eukaryota</taxon>
        <taxon>Fungi</taxon>
        <taxon>Dikarya</taxon>
        <taxon>Ascomycota</taxon>
        <taxon>Pezizomycotina</taxon>
        <taxon>Sordariomycetes</taxon>
        <taxon>Hypocreomycetidae</taxon>
        <taxon>Hypocreales</taxon>
        <taxon>Nectriaceae</taxon>
        <taxon>Fusarium</taxon>
        <taxon>Fusarium fujikuroi species complex</taxon>
    </lineage>
</organism>
<dbReference type="Pfam" id="PF00226">
    <property type="entry name" value="DnaJ"/>
    <property type="match status" value="1"/>
</dbReference>
<comment type="caution">
    <text evidence="3">The sequence shown here is derived from an EMBL/GenBank/DDBJ whole genome shotgun (WGS) entry which is preliminary data.</text>
</comment>
<accession>A0A8H5MJR4</accession>
<name>A0A8H5MJR4_9HYPO</name>
<dbReference type="Gene3D" id="1.10.287.110">
    <property type="entry name" value="DnaJ domain"/>
    <property type="match status" value="1"/>
</dbReference>